<dbReference type="InterPro" id="IPR036388">
    <property type="entry name" value="WH-like_DNA-bd_sf"/>
</dbReference>
<dbReference type="Pfam" id="PF25583">
    <property type="entry name" value="WCX"/>
    <property type="match status" value="1"/>
</dbReference>
<accession>A0A510JBJ3</accession>
<dbReference type="OrthoDB" id="9815009at2"/>
<dbReference type="InterPro" id="IPR028349">
    <property type="entry name" value="PafC-like"/>
</dbReference>
<dbReference type="PANTHER" id="PTHR34580:SF1">
    <property type="entry name" value="PROTEIN PAFC"/>
    <property type="match status" value="1"/>
</dbReference>
<protein>
    <recommendedName>
        <fullName evidence="6">HTH domain protein</fullName>
    </recommendedName>
</protein>
<dbReference type="Pfam" id="PF13280">
    <property type="entry name" value="WYL"/>
    <property type="match status" value="1"/>
</dbReference>
<dbReference type="STRING" id="714315.GCA_000516535_00729"/>
<sequence>MQINRLFETVHMLLNKKSMTARELAEHFEVSIRTVYRDIETLTFAGIPVYSTRGKNGGIKLLDEYVLDKSIISKDEQNDILYALQSLKAANYPEVEETLEKLSVIFNKTSGNWIEVDFSEYGNEQKELFENIKNAIINKKVIRFEYYNSQGIKSERSAEPLKLKFKVRAWYLSAFCRKSNEMRFFKIRRIKRLSVTEEIFERTSENIEIPDNETKAPKVKITMTIDKSQAYRVYDEFSEKDIKVSENGDFEIISELIENEYLYGYLLSFGEYIKIIGPTRLKKILEGKVEKMKKNY</sequence>
<dbReference type="PANTHER" id="PTHR34580">
    <property type="match status" value="1"/>
</dbReference>
<gene>
    <name evidence="4" type="ORF">JCM16774_0731</name>
</gene>
<dbReference type="Pfam" id="PF08279">
    <property type="entry name" value="HTH_11"/>
    <property type="match status" value="1"/>
</dbReference>
<evidence type="ECO:0008006" key="6">
    <source>
        <dbReference type="Google" id="ProtNLM"/>
    </source>
</evidence>
<dbReference type="InterPro" id="IPR051534">
    <property type="entry name" value="CBASS_pafABC_assoc_protein"/>
</dbReference>
<evidence type="ECO:0000313" key="4">
    <source>
        <dbReference type="EMBL" id="BBM35801.1"/>
    </source>
</evidence>
<dbReference type="InterPro" id="IPR026881">
    <property type="entry name" value="WYL_dom"/>
</dbReference>
<dbReference type="PIRSF" id="PIRSF016838">
    <property type="entry name" value="PafC"/>
    <property type="match status" value="1"/>
</dbReference>
<dbReference type="InterPro" id="IPR036390">
    <property type="entry name" value="WH_DNA-bd_sf"/>
</dbReference>
<feature type="domain" description="WYL" evidence="2">
    <location>
        <begin position="127"/>
        <end position="194"/>
    </location>
</feature>
<dbReference type="Gene3D" id="1.10.10.10">
    <property type="entry name" value="Winged helix-like DNA-binding domain superfamily/Winged helix DNA-binding domain"/>
    <property type="match status" value="1"/>
</dbReference>
<organism evidence="4 5">
    <name type="scientific">Pseudoleptotrichia goodfellowii</name>
    <dbReference type="NCBI Taxonomy" id="157692"/>
    <lineage>
        <taxon>Bacteria</taxon>
        <taxon>Fusobacteriati</taxon>
        <taxon>Fusobacteriota</taxon>
        <taxon>Fusobacteriia</taxon>
        <taxon>Fusobacteriales</taxon>
        <taxon>Leptotrichiaceae</taxon>
        <taxon>Pseudoleptotrichia</taxon>
    </lineage>
</organism>
<dbReference type="PROSITE" id="PS52050">
    <property type="entry name" value="WYL"/>
    <property type="match status" value="1"/>
</dbReference>
<dbReference type="InterPro" id="IPR013196">
    <property type="entry name" value="HTH_11"/>
</dbReference>
<dbReference type="EMBL" id="AP019822">
    <property type="protein sequence ID" value="BBM35801.1"/>
    <property type="molecule type" value="Genomic_DNA"/>
</dbReference>
<evidence type="ECO:0000259" key="1">
    <source>
        <dbReference type="Pfam" id="PF08279"/>
    </source>
</evidence>
<dbReference type="InterPro" id="IPR057727">
    <property type="entry name" value="WCX_dom"/>
</dbReference>
<evidence type="ECO:0000313" key="5">
    <source>
        <dbReference type="Proteomes" id="UP000321606"/>
    </source>
</evidence>
<dbReference type="Proteomes" id="UP000321606">
    <property type="component" value="Chromosome"/>
</dbReference>
<proteinExistence type="predicted"/>
<dbReference type="AlphaFoldDB" id="A0A510JBJ3"/>
<dbReference type="KEGG" id="lgo:JCM16774_0731"/>
<reference evidence="4 5" key="1">
    <citation type="submission" date="2019-07" db="EMBL/GenBank/DDBJ databases">
        <title>Complete Genome Sequence of Leptotrichia goodfellowii Strain JCM 16774.</title>
        <authorList>
            <person name="Watanabe S."/>
            <person name="Cui L."/>
        </authorList>
    </citation>
    <scope>NUCLEOTIDE SEQUENCE [LARGE SCALE GENOMIC DNA]</scope>
    <source>
        <strain evidence="4 5">JCM16774</strain>
    </source>
</reference>
<name>A0A510JBJ3_9FUSO</name>
<evidence type="ECO:0000259" key="2">
    <source>
        <dbReference type="Pfam" id="PF13280"/>
    </source>
</evidence>
<dbReference type="RefSeq" id="WP_006808023.1">
    <property type="nucleotide sequence ID" value="NZ_AP019822.1"/>
</dbReference>
<feature type="domain" description="WCX" evidence="3">
    <location>
        <begin position="218"/>
        <end position="292"/>
    </location>
</feature>
<feature type="domain" description="Helix-turn-helix type 11" evidence="1">
    <location>
        <begin position="5"/>
        <end position="58"/>
    </location>
</feature>
<dbReference type="SUPFAM" id="SSF46785">
    <property type="entry name" value="Winged helix' DNA-binding domain"/>
    <property type="match status" value="1"/>
</dbReference>
<evidence type="ECO:0000259" key="3">
    <source>
        <dbReference type="Pfam" id="PF25583"/>
    </source>
</evidence>